<evidence type="ECO:0000313" key="2">
    <source>
        <dbReference type="Proteomes" id="UP000479190"/>
    </source>
</evidence>
<organism evidence="1 2">
    <name type="scientific">Trichogramma brassicae</name>
    <dbReference type="NCBI Taxonomy" id="86971"/>
    <lineage>
        <taxon>Eukaryota</taxon>
        <taxon>Metazoa</taxon>
        <taxon>Ecdysozoa</taxon>
        <taxon>Arthropoda</taxon>
        <taxon>Hexapoda</taxon>
        <taxon>Insecta</taxon>
        <taxon>Pterygota</taxon>
        <taxon>Neoptera</taxon>
        <taxon>Endopterygota</taxon>
        <taxon>Hymenoptera</taxon>
        <taxon>Apocrita</taxon>
        <taxon>Proctotrupomorpha</taxon>
        <taxon>Chalcidoidea</taxon>
        <taxon>Trichogrammatidae</taxon>
        <taxon>Trichogramma</taxon>
    </lineage>
</organism>
<evidence type="ECO:0000313" key="1">
    <source>
        <dbReference type="EMBL" id="CAB0031718.1"/>
    </source>
</evidence>
<dbReference type="Proteomes" id="UP000479190">
    <property type="component" value="Unassembled WGS sequence"/>
</dbReference>
<dbReference type="AlphaFoldDB" id="A0A6H5I5P5"/>
<sequence>MNSFSGNDAPILKALVEVYDYNRSRRVHFHVGATLYIQTERNVPRISHIYRSPRNVYAIAIVVHAEGANGSSPKSCTAHCISSQLRVLYIVIAYILAHENYEAKLLFDAAFLSRIGSDISQGFLSFSFSASEGAYRYISSSTRREYCPRRRFPRGSRPGFTRSEHHATLVTNQVGILYFWTISSRSRPGFTRSEHHEATLVTNQVGILYFWTISSRRSPGFYPFRAPRHASHNQVEILYFWTISSRKSTGFLPVQSKRHVMLDGYKV</sequence>
<proteinExistence type="predicted"/>
<accession>A0A6H5I5P5</accession>
<protein>
    <submittedName>
        <fullName evidence="1">Uncharacterized protein</fullName>
    </submittedName>
</protein>
<name>A0A6H5I5P5_9HYME</name>
<reference evidence="1 2" key="1">
    <citation type="submission" date="2020-02" db="EMBL/GenBank/DDBJ databases">
        <authorList>
            <person name="Ferguson B K."/>
        </authorList>
    </citation>
    <scope>NUCLEOTIDE SEQUENCE [LARGE SCALE GENOMIC DNA]</scope>
</reference>
<gene>
    <name evidence="1" type="ORF">TBRA_LOCUS3684</name>
</gene>
<keyword evidence="2" id="KW-1185">Reference proteome</keyword>
<dbReference type="EMBL" id="CADCXV010000650">
    <property type="protein sequence ID" value="CAB0031718.1"/>
    <property type="molecule type" value="Genomic_DNA"/>
</dbReference>